<evidence type="ECO:0000313" key="1">
    <source>
        <dbReference type="EMBL" id="UVC14703.1"/>
    </source>
</evidence>
<gene>
    <name evidence="1" type="ORF">IHQ72_29490</name>
</gene>
<name>A0ABY5QUJ7_9HYPH</name>
<accession>A0ABY5QUJ7</accession>
<dbReference type="EMBL" id="CP062229">
    <property type="protein sequence ID" value="UVC14703.1"/>
    <property type="molecule type" value="Genomic_DNA"/>
</dbReference>
<protein>
    <submittedName>
        <fullName evidence="1">Uncharacterized protein</fullName>
    </submittedName>
</protein>
<proteinExistence type="predicted"/>
<dbReference type="Proteomes" id="UP001058098">
    <property type="component" value="Chromosome"/>
</dbReference>
<reference evidence="1" key="1">
    <citation type="submission" date="2020-09" db="EMBL/GenBank/DDBJ databases">
        <title>Rhizobia associated with sainfoin plants.</title>
        <authorList>
            <person name="Asharfi S."/>
            <person name="Kuzmanovic N."/>
            <person name="Bunk B."/>
            <person name="Sproeer C."/>
            <person name="Becker M."/>
            <person name="Thuenen T."/>
        </authorList>
    </citation>
    <scope>NUCLEOTIDE SEQUENCE</scope>
    <source>
        <strain evidence="1">OM4</strain>
    </source>
</reference>
<dbReference type="RefSeq" id="WP_258119091.1">
    <property type="nucleotide sequence ID" value="NZ_CP062229.1"/>
</dbReference>
<keyword evidence="2" id="KW-1185">Reference proteome</keyword>
<evidence type="ECO:0000313" key="2">
    <source>
        <dbReference type="Proteomes" id="UP001058098"/>
    </source>
</evidence>
<organism evidence="1 2">
    <name type="scientific">Mesorhizobium onobrychidis</name>
    <dbReference type="NCBI Taxonomy" id="2775404"/>
    <lineage>
        <taxon>Bacteria</taxon>
        <taxon>Pseudomonadati</taxon>
        <taxon>Pseudomonadota</taxon>
        <taxon>Alphaproteobacteria</taxon>
        <taxon>Hyphomicrobiales</taxon>
        <taxon>Phyllobacteriaceae</taxon>
        <taxon>Mesorhizobium</taxon>
    </lineage>
</organism>
<sequence length="482" mass="53263">MDGRGRGRVVVMEDWTPLPIDKPVYANADPDSVIGYQTAMENGFLNDQGVQVRFPGFVDFAELGDNGRVYLNDLNGDLIASTSKGAVYRINRAGTVFRIPGVPVSGGRRTVFSKTDRELDMAAGGQIIRLRTDKTELLSPNAPLASHVGWLDNFTIAAEVNSGRFYHSGAGTPDQWDPLDTFAADGSADNINAMIVTPFREIMLSGAASIEQFERNPGADVPFFRRWSIGEGVSLPYAMIFADNAVWTMNSQTELVRFSGQISEVVSSAIGLLLEKIDDWTDAWIGGFPDKPMHVLGQKFLLMQAPKATNPYGTKGMTFLFDYKNKRWSNLYGWDDLTGTPIRWPGWSHWRLWDRIFIGGEGRIYELKTDTFSHAGATQRWLVRTSHMVSGNQVQVKGLRLQLKRGVGSNTFDPQISVRCSRDGKPFGTRIRRGLGKAGHRLQTIEFGAYGVGSTFQFEITCSSDCDVQLIGAGVKTEAIGH</sequence>